<reference evidence="1 2" key="1">
    <citation type="journal article" date="2023" name="Sci. Data">
        <title>Genome assembly of the Korean intertidal mud-creeper Batillaria attramentaria.</title>
        <authorList>
            <person name="Patra A.K."/>
            <person name="Ho P.T."/>
            <person name="Jun S."/>
            <person name="Lee S.J."/>
            <person name="Kim Y."/>
            <person name="Won Y.J."/>
        </authorList>
    </citation>
    <scope>NUCLEOTIDE SEQUENCE [LARGE SCALE GENOMIC DNA]</scope>
    <source>
        <strain evidence="1">Wonlab-2016</strain>
    </source>
</reference>
<protein>
    <submittedName>
        <fullName evidence="1">Uncharacterized protein</fullName>
    </submittedName>
</protein>
<feature type="non-terminal residue" evidence="1">
    <location>
        <position position="76"/>
    </location>
</feature>
<dbReference type="AlphaFoldDB" id="A0ABD0KKG4"/>
<feature type="non-terminal residue" evidence="1">
    <location>
        <position position="1"/>
    </location>
</feature>
<gene>
    <name evidence="1" type="ORF">BaRGS_00021168</name>
</gene>
<evidence type="ECO:0000313" key="1">
    <source>
        <dbReference type="EMBL" id="KAK7487618.1"/>
    </source>
</evidence>
<comment type="caution">
    <text evidence="1">The sequence shown here is derived from an EMBL/GenBank/DDBJ whole genome shotgun (WGS) entry which is preliminary data.</text>
</comment>
<proteinExistence type="predicted"/>
<evidence type="ECO:0000313" key="2">
    <source>
        <dbReference type="Proteomes" id="UP001519460"/>
    </source>
</evidence>
<sequence>KDGWVFGCGLTDSVSGSLLKRLSCAKDGYEIWGITRLNGRDAASHCPDWLRTTRRELISITDACPWERQDLTEAEQ</sequence>
<accession>A0ABD0KKG4</accession>
<dbReference type="Proteomes" id="UP001519460">
    <property type="component" value="Unassembled WGS sequence"/>
</dbReference>
<organism evidence="1 2">
    <name type="scientific">Batillaria attramentaria</name>
    <dbReference type="NCBI Taxonomy" id="370345"/>
    <lineage>
        <taxon>Eukaryota</taxon>
        <taxon>Metazoa</taxon>
        <taxon>Spiralia</taxon>
        <taxon>Lophotrochozoa</taxon>
        <taxon>Mollusca</taxon>
        <taxon>Gastropoda</taxon>
        <taxon>Caenogastropoda</taxon>
        <taxon>Sorbeoconcha</taxon>
        <taxon>Cerithioidea</taxon>
        <taxon>Batillariidae</taxon>
        <taxon>Batillaria</taxon>
    </lineage>
</organism>
<dbReference type="EMBL" id="JACVVK020000162">
    <property type="protein sequence ID" value="KAK7487618.1"/>
    <property type="molecule type" value="Genomic_DNA"/>
</dbReference>
<keyword evidence="2" id="KW-1185">Reference proteome</keyword>
<name>A0ABD0KKG4_9CAEN</name>